<evidence type="ECO:0000313" key="1">
    <source>
        <dbReference type="EMBL" id="MFC0604417.1"/>
    </source>
</evidence>
<dbReference type="EMBL" id="JBHLTQ010000003">
    <property type="protein sequence ID" value="MFC0604417.1"/>
    <property type="molecule type" value="Genomic_DNA"/>
</dbReference>
<comment type="caution">
    <text evidence="1">The sequence shown here is derived from an EMBL/GenBank/DDBJ whole genome shotgun (WGS) entry which is preliminary data.</text>
</comment>
<dbReference type="InterPro" id="IPR025935">
    <property type="entry name" value="AbiH"/>
</dbReference>
<evidence type="ECO:0000313" key="2">
    <source>
        <dbReference type="Proteomes" id="UP001589832"/>
    </source>
</evidence>
<protein>
    <submittedName>
        <fullName evidence="1">AbiH family protein</fullName>
    </submittedName>
</protein>
<organism evidence="1 2">
    <name type="scientific">Winogradskyella pulchriflava</name>
    <dbReference type="NCBI Taxonomy" id="1110688"/>
    <lineage>
        <taxon>Bacteria</taxon>
        <taxon>Pseudomonadati</taxon>
        <taxon>Bacteroidota</taxon>
        <taxon>Flavobacteriia</taxon>
        <taxon>Flavobacteriales</taxon>
        <taxon>Flavobacteriaceae</taxon>
        <taxon>Winogradskyella</taxon>
    </lineage>
</organism>
<dbReference type="Pfam" id="PF14253">
    <property type="entry name" value="AbiH"/>
    <property type="match status" value="1"/>
</dbReference>
<sequence length="401" mass="48030">MPKILITGNGFDLSFGLPTSYNEFINILNSLNSYEEPNFDTIYSHSNNFEKLSEYYKKFDFDLEKTQLLRQSIQDNLWFQFFKNELEIETWIDFENKIEYVLNILFSSINYIKENIFSKGSLSEDKITYNTKLFNNDIEIIQVLNSFNIISVDKDYTITLNLDYFIKKYDFYINVDISAITKKLTEELNVFKRIFNLYFEVFVFPFYDNPRKRFDKNLFSTISKHYTFNYTPTFEKIYKRINKTKFLHGKIDSLSNEIVLGINEIPNDDLDKRFFLPFTKYFQKLNNSTDFEFIGEYEKRKNSNFYFFFFGHSLDSSDADYINEVFDFINQSKSRKKKIIVIYHSKRSKSQLLINLLNIRGKKDIQSLMRNKILDFQHIESKELKTELKRDISSSTRVSVV</sequence>
<keyword evidence="2" id="KW-1185">Reference proteome</keyword>
<dbReference type="Proteomes" id="UP001589832">
    <property type="component" value="Unassembled WGS sequence"/>
</dbReference>
<accession>A0ABV6Q809</accession>
<proteinExistence type="predicted"/>
<gene>
    <name evidence="1" type="ORF">ACFFGA_07620</name>
</gene>
<dbReference type="RefSeq" id="WP_386061992.1">
    <property type="nucleotide sequence ID" value="NZ_JBHLTQ010000003.1"/>
</dbReference>
<name>A0ABV6Q809_9FLAO</name>
<reference evidence="1 2" key="1">
    <citation type="submission" date="2024-09" db="EMBL/GenBank/DDBJ databases">
        <authorList>
            <person name="Sun Q."/>
            <person name="Mori K."/>
        </authorList>
    </citation>
    <scope>NUCLEOTIDE SEQUENCE [LARGE SCALE GENOMIC DNA]</scope>
    <source>
        <strain evidence="1 2">NCAIM B.02481</strain>
    </source>
</reference>